<evidence type="ECO:0000256" key="1">
    <source>
        <dbReference type="SAM" id="MobiDB-lite"/>
    </source>
</evidence>
<dbReference type="AlphaFoldDB" id="A0A2H6K768"/>
<protein>
    <submittedName>
        <fullName evidence="2">Crystallin, putative</fullName>
    </submittedName>
</protein>
<organism evidence="2 3">
    <name type="scientific">Babesia ovata</name>
    <dbReference type="NCBI Taxonomy" id="189622"/>
    <lineage>
        <taxon>Eukaryota</taxon>
        <taxon>Sar</taxon>
        <taxon>Alveolata</taxon>
        <taxon>Apicomplexa</taxon>
        <taxon>Aconoidasida</taxon>
        <taxon>Piroplasmida</taxon>
        <taxon>Babesiidae</taxon>
        <taxon>Babesia</taxon>
    </lineage>
</organism>
<dbReference type="RefSeq" id="XP_028865075.1">
    <property type="nucleotide sequence ID" value="XM_029009242.1"/>
</dbReference>
<gene>
    <name evidence="2" type="ORF">BOVATA_003250</name>
</gene>
<dbReference type="VEuPathDB" id="PiroplasmaDB:BOVATA_003250"/>
<feature type="region of interest" description="Disordered" evidence="1">
    <location>
        <begin position="16"/>
        <end position="36"/>
    </location>
</feature>
<comment type="caution">
    <text evidence="2">The sequence shown here is derived from an EMBL/GenBank/DDBJ whole genome shotgun (WGS) entry which is preliminary data.</text>
</comment>
<dbReference type="EMBL" id="BDSA01000001">
    <property type="protein sequence ID" value="GBE58832.1"/>
    <property type="molecule type" value="Genomic_DNA"/>
</dbReference>
<proteinExistence type="predicted"/>
<keyword evidence="3" id="KW-1185">Reference proteome</keyword>
<accession>A0A2H6K768</accession>
<dbReference type="GeneID" id="39872602"/>
<name>A0A2H6K768_9APIC</name>
<evidence type="ECO:0000313" key="3">
    <source>
        <dbReference type="Proteomes" id="UP000236319"/>
    </source>
</evidence>
<evidence type="ECO:0000313" key="2">
    <source>
        <dbReference type="EMBL" id="GBE58832.1"/>
    </source>
</evidence>
<dbReference type="Proteomes" id="UP000236319">
    <property type="component" value="Unassembled WGS sequence"/>
</dbReference>
<reference evidence="2 3" key="1">
    <citation type="journal article" date="2017" name="BMC Genomics">
        <title>Whole-genome assembly of Babesia ovata and comparative genomics between closely related pathogens.</title>
        <authorList>
            <person name="Yamagishi J."/>
            <person name="Asada M."/>
            <person name="Hakimi H."/>
            <person name="Tanaka T.Q."/>
            <person name="Sugimoto C."/>
            <person name="Kawazu S."/>
        </authorList>
    </citation>
    <scope>NUCLEOTIDE SEQUENCE [LARGE SCALE GENOMIC DNA]</scope>
    <source>
        <strain evidence="2 3">Miyake</strain>
    </source>
</reference>
<sequence>MTRDYDIKNAKALTTNSQLNVSPEHDPRVATAEGPSGQREVVIGLHDPALAADEDVLVFQRVAAVDGFLEVRHRGRVIEVDLLAILEALD</sequence>